<dbReference type="Proteomes" id="UP001165960">
    <property type="component" value="Unassembled WGS sequence"/>
</dbReference>
<gene>
    <name evidence="1" type="ORF">DSO57_1034258</name>
</gene>
<proteinExistence type="predicted"/>
<name>A0ACC2RER2_9FUNG</name>
<protein>
    <submittedName>
        <fullName evidence="1">Uncharacterized protein</fullName>
    </submittedName>
</protein>
<sequence>MRTPLATLIPASQVIPSPSRLLTLSDSLPTQVVSLCSLVPPQQNILLALPETLFHDVLLAQCFSSDGVVLLSKLTPEHPKEDVYVLKESIFYQNKRI</sequence>
<reference evidence="1" key="1">
    <citation type="submission" date="2022-04" db="EMBL/GenBank/DDBJ databases">
        <title>Genome of the entomopathogenic fungus Entomophthora muscae.</title>
        <authorList>
            <person name="Elya C."/>
            <person name="Lovett B.R."/>
            <person name="Lee E."/>
            <person name="Macias A.M."/>
            <person name="Hajek A.E."/>
            <person name="De Bivort B.L."/>
            <person name="Kasson M.T."/>
            <person name="De Fine Licht H.H."/>
            <person name="Stajich J.E."/>
        </authorList>
    </citation>
    <scope>NUCLEOTIDE SEQUENCE</scope>
    <source>
        <strain evidence="1">Berkeley</strain>
    </source>
</reference>
<comment type="caution">
    <text evidence="1">The sequence shown here is derived from an EMBL/GenBank/DDBJ whole genome shotgun (WGS) entry which is preliminary data.</text>
</comment>
<evidence type="ECO:0000313" key="1">
    <source>
        <dbReference type="EMBL" id="KAJ9048531.1"/>
    </source>
</evidence>
<keyword evidence="2" id="KW-1185">Reference proteome</keyword>
<organism evidence="1 2">
    <name type="scientific">Entomophthora muscae</name>
    <dbReference type="NCBI Taxonomy" id="34485"/>
    <lineage>
        <taxon>Eukaryota</taxon>
        <taxon>Fungi</taxon>
        <taxon>Fungi incertae sedis</taxon>
        <taxon>Zoopagomycota</taxon>
        <taxon>Entomophthoromycotina</taxon>
        <taxon>Entomophthoromycetes</taxon>
        <taxon>Entomophthorales</taxon>
        <taxon>Entomophthoraceae</taxon>
        <taxon>Entomophthora</taxon>
    </lineage>
</organism>
<accession>A0ACC2RER2</accession>
<dbReference type="EMBL" id="QTSX02007382">
    <property type="protein sequence ID" value="KAJ9048531.1"/>
    <property type="molecule type" value="Genomic_DNA"/>
</dbReference>
<evidence type="ECO:0000313" key="2">
    <source>
        <dbReference type="Proteomes" id="UP001165960"/>
    </source>
</evidence>